<dbReference type="AlphaFoldDB" id="A0A7T7CAG2"/>
<dbReference type="GO" id="GO:0008703">
    <property type="term" value="F:5-amino-6-(5-phosphoribosylamino)uracil reductase activity"/>
    <property type="evidence" value="ECO:0007669"/>
    <property type="project" value="InterPro"/>
</dbReference>
<evidence type="ECO:0000313" key="3">
    <source>
        <dbReference type="Proteomes" id="UP000595823"/>
    </source>
</evidence>
<dbReference type="PANTHER" id="PTHR38011:SF12">
    <property type="entry name" value="BIFUNCTIONAL DEAMINASE-REDUCTASE DOMAIN PROTEIN"/>
    <property type="match status" value="1"/>
</dbReference>
<dbReference type="RefSeq" id="WP_200127264.1">
    <property type="nucleotide sequence ID" value="NZ_CP054705.1"/>
</dbReference>
<dbReference type="Pfam" id="PF01872">
    <property type="entry name" value="RibD_C"/>
    <property type="match status" value="1"/>
</dbReference>
<reference evidence="2 3" key="1">
    <citation type="submission" date="2020-06" db="EMBL/GenBank/DDBJ databases">
        <title>Genomic analysis of Salicibibacter sp. NKC5-3.</title>
        <authorList>
            <person name="Oh Y.J."/>
        </authorList>
    </citation>
    <scope>NUCLEOTIDE SEQUENCE [LARGE SCALE GENOMIC DNA]</scope>
    <source>
        <strain evidence="2 3">NKC5-3</strain>
    </source>
</reference>
<accession>A0A7T7CAG2</accession>
<dbReference type="SUPFAM" id="SSF53597">
    <property type="entry name" value="Dihydrofolate reductase-like"/>
    <property type="match status" value="1"/>
</dbReference>
<dbReference type="InterPro" id="IPR002734">
    <property type="entry name" value="RibDG_C"/>
</dbReference>
<feature type="domain" description="Bacterial bifunctional deaminase-reductase C-terminal" evidence="1">
    <location>
        <begin position="3"/>
        <end position="190"/>
    </location>
</feature>
<dbReference type="Gene3D" id="3.40.430.10">
    <property type="entry name" value="Dihydrofolate Reductase, subunit A"/>
    <property type="match status" value="1"/>
</dbReference>
<sequence length="203" mass="21769">MGKVVVYMSMSLDGFIAGPNDSIAQPLGEGGSVLHEWLFDGNIASKHNDFFQLLSRKSRGVFDESFETAGAIVVGRRTYDVVGGWGGNHPIHGVPVFVLTHHIPSPTPNGSTSFTFVTDGIESAIEQANAAADDKNVSVGGAHIVQQCINAGLLDEIHVHLVPVLLGSGIRLFDLSGDDSVRLEKTRVIESPDVTHLTFRIIK</sequence>
<dbReference type="GO" id="GO:0009231">
    <property type="term" value="P:riboflavin biosynthetic process"/>
    <property type="evidence" value="ECO:0007669"/>
    <property type="project" value="InterPro"/>
</dbReference>
<organism evidence="2 3">
    <name type="scientific">Salicibibacter cibarius</name>
    <dbReference type="NCBI Taxonomy" id="2743000"/>
    <lineage>
        <taxon>Bacteria</taxon>
        <taxon>Bacillati</taxon>
        <taxon>Bacillota</taxon>
        <taxon>Bacilli</taxon>
        <taxon>Bacillales</taxon>
        <taxon>Bacillaceae</taxon>
        <taxon>Salicibibacter</taxon>
    </lineage>
</organism>
<dbReference type="Proteomes" id="UP000595823">
    <property type="component" value="Chromosome"/>
</dbReference>
<dbReference type="InterPro" id="IPR050765">
    <property type="entry name" value="Riboflavin_Biosynth_HTPR"/>
</dbReference>
<dbReference type="InterPro" id="IPR024072">
    <property type="entry name" value="DHFR-like_dom_sf"/>
</dbReference>
<dbReference type="PANTHER" id="PTHR38011">
    <property type="entry name" value="DIHYDROFOLATE REDUCTASE FAMILY PROTEIN (AFU_ORTHOLOGUE AFUA_8G06820)"/>
    <property type="match status" value="1"/>
</dbReference>
<name>A0A7T7CAG2_9BACI</name>
<dbReference type="KEGG" id="scia:HUG15_04095"/>
<protein>
    <submittedName>
        <fullName evidence="2">Dihydrofolate reductase</fullName>
    </submittedName>
</protein>
<evidence type="ECO:0000259" key="1">
    <source>
        <dbReference type="Pfam" id="PF01872"/>
    </source>
</evidence>
<gene>
    <name evidence="2" type="ORF">HUG15_04095</name>
</gene>
<proteinExistence type="predicted"/>
<keyword evidence="3" id="KW-1185">Reference proteome</keyword>
<evidence type="ECO:0000313" key="2">
    <source>
        <dbReference type="EMBL" id="QQK74867.1"/>
    </source>
</evidence>
<dbReference type="EMBL" id="CP054705">
    <property type="protein sequence ID" value="QQK74867.1"/>
    <property type="molecule type" value="Genomic_DNA"/>
</dbReference>